<reference evidence="2 3" key="1">
    <citation type="journal article" date="2011" name="Proc. Natl. Acad. Sci. U.S.A.">
        <title>Comparative genomics of xylose-fermenting fungi for enhanced biofuel production.</title>
        <authorList>
            <person name="Wohlbach D.J."/>
            <person name="Kuo A."/>
            <person name="Sato T.K."/>
            <person name="Potts K.M."/>
            <person name="Salamov A.A."/>
            <person name="LaButti K.M."/>
            <person name="Sun H."/>
            <person name="Clum A."/>
            <person name="Pangilinan J.L."/>
            <person name="Lindquist E.A."/>
            <person name="Lucas S."/>
            <person name="Lapidus A."/>
            <person name="Jin M."/>
            <person name="Gunawan C."/>
            <person name="Balan V."/>
            <person name="Dale B.E."/>
            <person name="Jeffries T.W."/>
            <person name="Zinkel R."/>
            <person name="Barry K.W."/>
            <person name="Grigoriev I.V."/>
            <person name="Gasch A.P."/>
        </authorList>
    </citation>
    <scope>NUCLEOTIDE SEQUENCE [LARGE SCALE GENOMIC DNA]</scope>
    <source>
        <strain evidence="3">NRRL Y-27907 / 11-Y1</strain>
    </source>
</reference>
<dbReference type="GO" id="GO:0016538">
    <property type="term" value="F:cyclin-dependent protein serine/threonine kinase regulator activity"/>
    <property type="evidence" value="ECO:0007669"/>
    <property type="project" value="TreeGrafter"/>
</dbReference>
<organism evidence="3">
    <name type="scientific">Spathaspora passalidarum (strain NRRL Y-27907 / 11-Y1)</name>
    <dbReference type="NCBI Taxonomy" id="619300"/>
    <lineage>
        <taxon>Eukaryota</taxon>
        <taxon>Fungi</taxon>
        <taxon>Dikarya</taxon>
        <taxon>Ascomycota</taxon>
        <taxon>Saccharomycotina</taxon>
        <taxon>Pichiomycetes</taxon>
        <taxon>Debaryomycetaceae</taxon>
        <taxon>Spathaspora</taxon>
    </lineage>
</organism>
<dbReference type="Pfam" id="PF00134">
    <property type="entry name" value="Cyclin_N"/>
    <property type="match status" value="1"/>
</dbReference>
<evidence type="ECO:0000313" key="2">
    <source>
        <dbReference type="EMBL" id="EGW30899.1"/>
    </source>
</evidence>
<dbReference type="InterPro" id="IPR036915">
    <property type="entry name" value="Cyclin-like_sf"/>
</dbReference>
<dbReference type="GO" id="GO:0005634">
    <property type="term" value="C:nucleus"/>
    <property type="evidence" value="ECO:0007669"/>
    <property type="project" value="TreeGrafter"/>
</dbReference>
<evidence type="ECO:0000259" key="1">
    <source>
        <dbReference type="Pfam" id="PF00134"/>
    </source>
</evidence>
<dbReference type="SUPFAM" id="SSF47954">
    <property type="entry name" value="Cyclin-like"/>
    <property type="match status" value="1"/>
</dbReference>
<dbReference type="GeneID" id="18874474"/>
<dbReference type="Gene3D" id="1.10.472.10">
    <property type="entry name" value="Cyclin-like"/>
    <property type="match status" value="1"/>
</dbReference>
<sequence length="291" mass="33115">MSDREALAIFSRQRVSSEMVNFLVATTNSIIQIKPAKPVSTKHHNQLIITPHNNTISLTDFIHNLINYSNVQVPTLMATLVYLNKLRNLLPANAIGMETTRHRIFLSTLILAAKSLNDSSPLNKHWTKYTDGLLSQQEVNMAERELLSLLKWNINIKHQELIIALQPFLEPIKQSLLRERQRESEQRANYYKLLQAQSKSNWSIRTSKSSVSSNYSLDSSYSVSSNLSLARGMPHSASSSSIISENEEYDLVPKRVPLSNKSVNVLHQQQHPPVKMKRSTHSFNLLSSRIF</sequence>
<keyword evidence="3" id="KW-1185">Reference proteome</keyword>
<dbReference type="STRING" id="619300.G3ATD6"/>
<dbReference type="InterPro" id="IPR006671">
    <property type="entry name" value="Cyclin_N"/>
</dbReference>
<dbReference type="RefSeq" id="XP_007376932.1">
    <property type="nucleotide sequence ID" value="XM_007376870.1"/>
</dbReference>
<dbReference type="GO" id="GO:0000307">
    <property type="term" value="C:cyclin-dependent protein kinase holoenzyme complex"/>
    <property type="evidence" value="ECO:0007669"/>
    <property type="project" value="TreeGrafter"/>
</dbReference>
<dbReference type="PANTHER" id="PTHR15615">
    <property type="match status" value="1"/>
</dbReference>
<dbReference type="KEGG" id="spaa:SPAPADRAFT_62810"/>
<dbReference type="CDD" id="cd20557">
    <property type="entry name" value="CYCLIN_ScPCL1-like"/>
    <property type="match status" value="1"/>
</dbReference>
<dbReference type="OMA" id="YINRAKP"/>
<dbReference type="GO" id="GO:0051726">
    <property type="term" value="P:regulation of cell cycle"/>
    <property type="evidence" value="ECO:0007669"/>
    <property type="project" value="InterPro"/>
</dbReference>
<dbReference type="AlphaFoldDB" id="G3ATD6"/>
<dbReference type="HOGENOM" id="CLU_018149_0_0_1"/>
<protein>
    <recommendedName>
        <fullName evidence="1">Cyclin N-terminal domain-containing protein</fullName>
    </recommendedName>
</protein>
<gene>
    <name evidence="2" type="ORF">SPAPADRAFT_62810</name>
</gene>
<dbReference type="InParanoid" id="G3ATD6"/>
<dbReference type="PANTHER" id="PTHR15615:SF10">
    <property type="entry name" value="PHO85 CYCLIN-2-RELATED"/>
    <property type="match status" value="1"/>
</dbReference>
<evidence type="ECO:0000313" key="3">
    <source>
        <dbReference type="Proteomes" id="UP000000709"/>
    </source>
</evidence>
<dbReference type="eggNOG" id="KOG1674">
    <property type="taxonomic scope" value="Eukaryota"/>
</dbReference>
<dbReference type="PIRSF" id="PIRSF016511">
    <property type="entry name" value="Cyclin_Pcl"/>
    <property type="match status" value="1"/>
</dbReference>
<dbReference type="FunCoup" id="G3ATD6">
    <property type="interactions" value="196"/>
</dbReference>
<dbReference type="EMBL" id="GL996504">
    <property type="protein sequence ID" value="EGW30899.1"/>
    <property type="molecule type" value="Genomic_DNA"/>
</dbReference>
<dbReference type="Proteomes" id="UP000000709">
    <property type="component" value="Unassembled WGS sequence"/>
</dbReference>
<feature type="domain" description="Cyclin N-terminal" evidence="1">
    <location>
        <begin position="46"/>
        <end position="155"/>
    </location>
</feature>
<dbReference type="InterPro" id="IPR012104">
    <property type="entry name" value="PHO85_cyclin_1/2/9"/>
</dbReference>
<dbReference type="GO" id="GO:0019901">
    <property type="term" value="F:protein kinase binding"/>
    <property type="evidence" value="ECO:0007669"/>
    <property type="project" value="InterPro"/>
</dbReference>
<dbReference type="InterPro" id="IPR013922">
    <property type="entry name" value="Cyclin_PHO80-like"/>
</dbReference>
<accession>G3ATD6</accession>
<dbReference type="OrthoDB" id="10250320at2759"/>
<proteinExistence type="predicted"/>
<name>G3ATD6_SPAPN</name>